<evidence type="ECO:0000313" key="2">
    <source>
        <dbReference type="EMBL" id="QJH94322.1"/>
    </source>
</evidence>
<protein>
    <submittedName>
        <fullName evidence="1">Uncharacterized protein</fullName>
    </submittedName>
</protein>
<sequence>MILQMADAYNGIATVAQEEIIEELRNLLVEGEFVSRWGLVETYHRAGQLILENELPIEETAKAVGKSKRLVYAWCAFVKKYPSLDDIEGGKAVSWTRLYKKLLPAHKEKPVLEDRIEKFLEKYNPALTAKEKEMVHDALIEWEENG</sequence>
<dbReference type="EMBL" id="MT143984">
    <property type="protein sequence ID" value="QJA45036.1"/>
    <property type="molecule type" value="Genomic_DNA"/>
</dbReference>
<accession>A0A6H1ZAV2</accession>
<proteinExistence type="predicted"/>
<name>A0A6H1ZAV2_9ZZZZ</name>
<gene>
    <name evidence="1" type="ORF">TM448A00171_0055</name>
    <name evidence="2" type="ORF">TM448B00200_0029</name>
</gene>
<reference evidence="1" key="1">
    <citation type="submission" date="2020-03" db="EMBL/GenBank/DDBJ databases">
        <title>The deep terrestrial virosphere.</title>
        <authorList>
            <person name="Holmfeldt K."/>
            <person name="Nilsson E."/>
            <person name="Simone D."/>
            <person name="Lopez-Fernandez M."/>
            <person name="Wu X."/>
            <person name="de Brujin I."/>
            <person name="Lundin D."/>
            <person name="Andersson A."/>
            <person name="Bertilsson S."/>
            <person name="Dopson M."/>
        </authorList>
    </citation>
    <scope>NUCLEOTIDE SEQUENCE</scope>
    <source>
        <strain evidence="1">TM448A00171</strain>
        <strain evidence="2">TM448B00200</strain>
    </source>
</reference>
<evidence type="ECO:0000313" key="1">
    <source>
        <dbReference type="EMBL" id="QJA45036.1"/>
    </source>
</evidence>
<organism evidence="1">
    <name type="scientific">viral metagenome</name>
    <dbReference type="NCBI Taxonomy" id="1070528"/>
    <lineage>
        <taxon>unclassified sequences</taxon>
        <taxon>metagenomes</taxon>
        <taxon>organismal metagenomes</taxon>
    </lineage>
</organism>
<dbReference type="EMBL" id="MT144599">
    <property type="protein sequence ID" value="QJH94322.1"/>
    <property type="molecule type" value="Genomic_DNA"/>
</dbReference>
<dbReference type="AlphaFoldDB" id="A0A6H1ZAV2"/>